<feature type="compositionally biased region" description="Acidic residues" evidence="3">
    <location>
        <begin position="177"/>
        <end position="187"/>
    </location>
</feature>
<keyword evidence="1 2" id="KW-0238">DNA-binding</keyword>
<dbReference type="Gene3D" id="2.40.50.140">
    <property type="entry name" value="Nucleic acid-binding proteins"/>
    <property type="match status" value="1"/>
</dbReference>
<dbReference type="EMBL" id="CP144913">
    <property type="protein sequence ID" value="WXB78071.1"/>
    <property type="molecule type" value="Genomic_DNA"/>
</dbReference>
<dbReference type="InterPro" id="IPR000424">
    <property type="entry name" value="Primosome_PriB/ssb"/>
</dbReference>
<dbReference type="InterPro" id="IPR012340">
    <property type="entry name" value="NA-bd_OB-fold"/>
</dbReference>
<accession>A0ABZ2MLV1</accession>
<keyword evidence="5" id="KW-1185">Reference proteome</keyword>
<protein>
    <submittedName>
        <fullName evidence="4">Single-stranded DNA-binding protein</fullName>
    </submittedName>
</protein>
<dbReference type="GO" id="GO:0003677">
    <property type="term" value="F:DNA binding"/>
    <property type="evidence" value="ECO:0007669"/>
    <property type="project" value="UniProtKB-KW"/>
</dbReference>
<gene>
    <name evidence="4" type="ORF">V1351_10900</name>
</gene>
<evidence type="ECO:0000256" key="2">
    <source>
        <dbReference type="PROSITE-ProRule" id="PRU00252"/>
    </source>
</evidence>
<evidence type="ECO:0000313" key="4">
    <source>
        <dbReference type="EMBL" id="WXB78071.1"/>
    </source>
</evidence>
<dbReference type="RefSeq" id="WP_338752523.1">
    <property type="nucleotide sequence ID" value="NZ_CP144913.1"/>
</dbReference>
<name>A0ABZ2MLV1_9MICO</name>
<evidence type="ECO:0000313" key="5">
    <source>
        <dbReference type="Proteomes" id="UP001382727"/>
    </source>
</evidence>
<dbReference type="Proteomes" id="UP001382727">
    <property type="component" value="Chromosome"/>
</dbReference>
<evidence type="ECO:0000256" key="3">
    <source>
        <dbReference type="SAM" id="MobiDB-lite"/>
    </source>
</evidence>
<sequence length="187" mass="20303">MNETELTVAGRLVADPEHRTTRAGVQFTTFRLATNARRRNREGVFVDGPTSYYNVATYRSLGMNSHTSLHKGDPVVVRGRLTINDFQRADESWGSSADIDAYSVGHDLTFGTTAYAKSGRGSDPAKEAAGEGGYTRMKERLEEGDAQSWGLPPVPTGVREMTEETGESRTVAGTSSEEPEETEALPA</sequence>
<proteinExistence type="predicted"/>
<evidence type="ECO:0000256" key="1">
    <source>
        <dbReference type="ARBA" id="ARBA00023125"/>
    </source>
</evidence>
<organism evidence="4 5">
    <name type="scientific">Janibacter alittae</name>
    <dbReference type="NCBI Taxonomy" id="3115209"/>
    <lineage>
        <taxon>Bacteria</taxon>
        <taxon>Bacillati</taxon>
        <taxon>Actinomycetota</taxon>
        <taxon>Actinomycetes</taxon>
        <taxon>Micrococcales</taxon>
        <taxon>Intrasporangiaceae</taxon>
        <taxon>Janibacter</taxon>
    </lineage>
</organism>
<feature type="region of interest" description="Disordered" evidence="3">
    <location>
        <begin position="115"/>
        <end position="187"/>
    </location>
</feature>
<dbReference type="PROSITE" id="PS50935">
    <property type="entry name" value="SSB"/>
    <property type="match status" value="1"/>
</dbReference>
<dbReference type="SUPFAM" id="SSF50249">
    <property type="entry name" value="Nucleic acid-binding proteins"/>
    <property type="match status" value="1"/>
</dbReference>
<reference evidence="4 5" key="1">
    <citation type="submission" date="2024-02" db="EMBL/GenBank/DDBJ databases">
        <title>Janibacter sp. nov., isolated from gut of marine sandworm.</title>
        <authorList>
            <person name="Kim B."/>
            <person name="Jun M.O."/>
            <person name="Shin N.-R."/>
        </authorList>
    </citation>
    <scope>NUCLEOTIDE SEQUENCE [LARGE SCALE GENOMIC DNA]</scope>
    <source>
        <strain evidence="4 5">A1S7</strain>
    </source>
</reference>
<dbReference type="Pfam" id="PF00436">
    <property type="entry name" value="SSB"/>
    <property type="match status" value="1"/>
</dbReference>
<dbReference type="CDD" id="cd04496">
    <property type="entry name" value="SSB_OBF"/>
    <property type="match status" value="1"/>
</dbReference>